<reference evidence="9 10" key="1">
    <citation type="journal article" date="2015" name="Stand. Genomic Sci.">
        <title>Genomic Encyclopedia of Bacterial and Archaeal Type Strains, Phase III: the genomes of soil and plant-associated and newly described type strains.</title>
        <authorList>
            <person name="Whitman W.B."/>
            <person name="Woyke T."/>
            <person name="Klenk H.P."/>
            <person name="Zhou Y."/>
            <person name="Lilburn T.G."/>
            <person name="Beck B.J."/>
            <person name="De Vos P."/>
            <person name="Vandamme P."/>
            <person name="Eisen J.A."/>
            <person name="Garrity G."/>
            <person name="Hugenholtz P."/>
            <person name="Kyrpides N.C."/>
        </authorList>
    </citation>
    <scope>NUCLEOTIDE SEQUENCE [LARGE SCALE GENOMIC DNA]</scope>
    <source>
        <strain evidence="9 10">CGMCC 1.2546</strain>
    </source>
</reference>
<dbReference type="Pfam" id="PF19300">
    <property type="entry name" value="BPD_transp_1_N"/>
    <property type="match status" value="1"/>
</dbReference>
<feature type="transmembrane region" description="Helical" evidence="7">
    <location>
        <begin position="12"/>
        <end position="31"/>
    </location>
</feature>
<feature type="transmembrane region" description="Helical" evidence="7">
    <location>
        <begin position="135"/>
        <end position="158"/>
    </location>
</feature>
<proteinExistence type="inferred from homology"/>
<dbReference type="InterPro" id="IPR035906">
    <property type="entry name" value="MetI-like_sf"/>
</dbReference>
<dbReference type="RefSeq" id="WP_145723434.1">
    <property type="nucleotide sequence ID" value="NZ_BSPF01000019.1"/>
</dbReference>
<feature type="transmembrane region" description="Helical" evidence="7">
    <location>
        <begin position="236"/>
        <end position="262"/>
    </location>
</feature>
<dbReference type="PROSITE" id="PS50928">
    <property type="entry name" value="ABC_TM1"/>
    <property type="match status" value="1"/>
</dbReference>
<evidence type="ECO:0000256" key="6">
    <source>
        <dbReference type="ARBA" id="ARBA00023136"/>
    </source>
</evidence>
<feature type="transmembrane region" description="Helical" evidence="7">
    <location>
        <begin position="100"/>
        <end position="123"/>
    </location>
</feature>
<evidence type="ECO:0000256" key="1">
    <source>
        <dbReference type="ARBA" id="ARBA00004651"/>
    </source>
</evidence>
<evidence type="ECO:0000256" key="4">
    <source>
        <dbReference type="ARBA" id="ARBA00022692"/>
    </source>
</evidence>
<gene>
    <name evidence="9" type="ORF">IQ26_07550</name>
</gene>
<evidence type="ECO:0000313" key="9">
    <source>
        <dbReference type="EMBL" id="TWI17271.1"/>
    </source>
</evidence>
<feature type="domain" description="ABC transmembrane type-1" evidence="8">
    <location>
        <begin position="96"/>
        <end position="305"/>
    </location>
</feature>
<keyword evidence="3" id="KW-1003">Cell membrane</keyword>
<keyword evidence="4 7" id="KW-0812">Transmembrane</keyword>
<dbReference type="PANTHER" id="PTHR43163">
    <property type="entry name" value="DIPEPTIDE TRANSPORT SYSTEM PERMEASE PROTEIN DPPB-RELATED"/>
    <property type="match status" value="1"/>
</dbReference>
<name>A0A562MCJ7_9HYPH</name>
<dbReference type="OrthoDB" id="9805855at2"/>
<keyword evidence="2 7" id="KW-0813">Transport</keyword>
<dbReference type="Proteomes" id="UP000317122">
    <property type="component" value="Unassembled WGS sequence"/>
</dbReference>
<dbReference type="EMBL" id="VLKT01000109">
    <property type="protein sequence ID" value="TWI17271.1"/>
    <property type="molecule type" value="Genomic_DNA"/>
</dbReference>
<comment type="subcellular location">
    <subcellularLocation>
        <location evidence="1 7">Cell membrane</location>
        <topology evidence="1 7">Multi-pass membrane protein</topology>
    </subcellularLocation>
</comment>
<comment type="similarity">
    <text evidence="7">Belongs to the binding-protein-dependent transport system permease family.</text>
</comment>
<dbReference type="AlphaFoldDB" id="A0A562MCJ7"/>
<evidence type="ECO:0000256" key="5">
    <source>
        <dbReference type="ARBA" id="ARBA00022989"/>
    </source>
</evidence>
<evidence type="ECO:0000259" key="8">
    <source>
        <dbReference type="PROSITE" id="PS50928"/>
    </source>
</evidence>
<dbReference type="Gene3D" id="1.10.3720.10">
    <property type="entry name" value="MetI-like"/>
    <property type="match status" value="1"/>
</dbReference>
<keyword evidence="6 7" id="KW-0472">Membrane</keyword>
<evidence type="ECO:0000313" key="10">
    <source>
        <dbReference type="Proteomes" id="UP000317122"/>
    </source>
</evidence>
<keyword evidence="10" id="KW-1185">Reference proteome</keyword>
<dbReference type="Pfam" id="PF00528">
    <property type="entry name" value="BPD_transp_1"/>
    <property type="match status" value="1"/>
</dbReference>
<feature type="transmembrane region" description="Helical" evidence="7">
    <location>
        <begin position="282"/>
        <end position="308"/>
    </location>
</feature>
<dbReference type="InterPro" id="IPR000515">
    <property type="entry name" value="MetI-like"/>
</dbReference>
<protein>
    <submittedName>
        <fullName evidence="9">Peptide/nickel transport system permease protein</fullName>
    </submittedName>
</protein>
<dbReference type="GO" id="GO:0055085">
    <property type="term" value="P:transmembrane transport"/>
    <property type="evidence" value="ECO:0007669"/>
    <property type="project" value="InterPro"/>
</dbReference>
<evidence type="ECO:0000256" key="7">
    <source>
        <dbReference type="RuleBase" id="RU363032"/>
    </source>
</evidence>
<evidence type="ECO:0000256" key="3">
    <source>
        <dbReference type="ARBA" id="ARBA00022475"/>
    </source>
</evidence>
<keyword evidence="5 7" id="KW-1133">Transmembrane helix</keyword>
<comment type="caution">
    <text evidence="9">The sequence shown here is derived from an EMBL/GenBank/DDBJ whole genome shotgun (WGS) entry which is preliminary data.</text>
</comment>
<dbReference type="GO" id="GO:0005886">
    <property type="term" value="C:plasma membrane"/>
    <property type="evidence" value="ECO:0007669"/>
    <property type="project" value="UniProtKB-SubCell"/>
</dbReference>
<organism evidence="9 10">
    <name type="scientific">Mesorhizobium tianshanense</name>
    <dbReference type="NCBI Taxonomy" id="39844"/>
    <lineage>
        <taxon>Bacteria</taxon>
        <taxon>Pseudomonadati</taxon>
        <taxon>Pseudomonadota</taxon>
        <taxon>Alphaproteobacteria</taxon>
        <taxon>Hyphomicrobiales</taxon>
        <taxon>Phyllobacteriaceae</taxon>
        <taxon>Mesorhizobium</taxon>
    </lineage>
</organism>
<dbReference type="InterPro" id="IPR045621">
    <property type="entry name" value="BPD_transp_1_N"/>
</dbReference>
<dbReference type="CDD" id="cd06261">
    <property type="entry name" value="TM_PBP2"/>
    <property type="match status" value="1"/>
</dbReference>
<feature type="transmembrane region" description="Helical" evidence="7">
    <location>
        <begin position="178"/>
        <end position="196"/>
    </location>
</feature>
<dbReference type="PANTHER" id="PTHR43163:SF6">
    <property type="entry name" value="DIPEPTIDE TRANSPORT SYSTEM PERMEASE PROTEIN DPPB-RELATED"/>
    <property type="match status" value="1"/>
</dbReference>
<sequence>MGVLYLAKRLGWMLFILFGSTVVIFLVIHVIPGDPARAMLGPQGTPEAVETLRRELGLNDPLWQQYLIWVGRALTGNLGHSILLSKSVLELLGERVTTTLLLSLYALILAVLIALPISVMSATRRNTIGDHVGRLVVLIGLAMPSFWFGLMLMLLFSVRLGWLPVFGYVSPLDDLGQHFSHMVLPAVALGSGYAAMIMETTRNSLVDVLNQDYIRTARAGGLAERLVLWKYAMRNALIPTVTVIGIQIGYLMSGAIVIENLFAIPGIGRLMVNAVLSRDYPVVQGTMLTVVFVFAFANLCVDLLCAAIDPRTARE</sequence>
<accession>A0A562MCJ7</accession>
<evidence type="ECO:0000256" key="2">
    <source>
        <dbReference type="ARBA" id="ARBA00022448"/>
    </source>
</evidence>
<dbReference type="SUPFAM" id="SSF161098">
    <property type="entry name" value="MetI-like"/>
    <property type="match status" value="1"/>
</dbReference>